<dbReference type="RefSeq" id="WP_090926730.1">
    <property type="nucleotide sequence ID" value="NZ_FOTY01000009.1"/>
</dbReference>
<proteinExistence type="predicted"/>
<gene>
    <name evidence="2" type="ORF">SAMN04488054_10953</name>
</gene>
<organism evidence="2 3">
    <name type="scientific">Salibacterium qingdaonense</name>
    <dbReference type="NCBI Taxonomy" id="266892"/>
    <lineage>
        <taxon>Bacteria</taxon>
        <taxon>Bacillati</taxon>
        <taxon>Bacillota</taxon>
        <taxon>Bacilli</taxon>
        <taxon>Bacillales</taxon>
        <taxon>Bacillaceae</taxon>
    </lineage>
</organism>
<dbReference type="Pfam" id="PF07875">
    <property type="entry name" value="Coat_F"/>
    <property type="match status" value="1"/>
</dbReference>
<dbReference type="OrthoDB" id="1647790at2"/>
<evidence type="ECO:0000256" key="1">
    <source>
        <dbReference type="SAM" id="MobiDB-lite"/>
    </source>
</evidence>
<feature type="compositionally biased region" description="Polar residues" evidence="1">
    <location>
        <begin position="1"/>
        <end position="15"/>
    </location>
</feature>
<evidence type="ECO:0000313" key="3">
    <source>
        <dbReference type="Proteomes" id="UP000199668"/>
    </source>
</evidence>
<dbReference type="STRING" id="266892.SAMN04488054_10953"/>
<sequence length="111" mass="12769">MASSSKIQNPQTQIPKTPEMNDRDFLNDMLSTEKYMTSSYSYAMNEASHEDLYDDIAMISSETQNLQRSLFNMMFKKGWYSFDAAETNTLSQSYQQFNGYTNQLPAQGTIN</sequence>
<reference evidence="2 3" key="1">
    <citation type="submission" date="2016-10" db="EMBL/GenBank/DDBJ databases">
        <authorList>
            <person name="de Groot N.N."/>
        </authorList>
    </citation>
    <scope>NUCLEOTIDE SEQUENCE [LARGE SCALE GENOMIC DNA]</scope>
    <source>
        <strain evidence="2 3">CGMCC 1.6134</strain>
    </source>
</reference>
<dbReference type="EMBL" id="FOTY01000009">
    <property type="protein sequence ID" value="SFL95652.1"/>
    <property type="molecule type" value="Genomic_DNA"/>
</dbReference>
<dbReference type="AlphaFoldDB" id="A0A1I4LXH3"/>
<evidence type="ECO:0000313" key="2">
    <source>
        <dbReference type="EMBL" id="SFL95652.1"/>
    </source>
</evidence>
<dbReference type="Gene3D" id="1.20.1260.10">
    <property type="match status" value="1"/>
</dbReference>
<accession>A0A1I4LXH3</accession>
<dbReference type="InterPro" id="IPR012347">
    <property type="entry name" value="Ferritin-like"/>
</dbReference>
<feature type="region of interest" description="Disordered" evidence="1">
    <location>
        <begin position="1"/>
        <end position="23"/>
    </location>
</feature>
<keyword evidence="3" id="KW-1185">Reference proteome</keyword>
<dbReference type="Proteomes" id="UP000199668">
    <property type="component" value="Unassembled WGS sequence"/>
</dbReference>
<name>A0A1I4LXH3_9BACI</name>
<protein>
    <submittedName>
        <fullName evidence="2">Coat F domain-containing protein</fullName>
    </submittedName>
</protein>
<dbReference type="InterPro" id="IPR012851">
    <property type="entry name" value="Spore_coat_CotF-like"/>
</dbReference>